<dbReference type="CDD" id="cd18808">
    <property type="entry name" value="SF1_C_Upf1"/>
    <property type="match status" value="1"/>
</dbReference>
<dbReference type="Pfam" id="PF13195">
    <property type="entry name" value="DUF4011"/>
    <property type="match status" value="1"/>
</dbReference>
<gene>
    <name evidence="5" type="ORF">GCM10023156_25770</name>
</gene>
<evidence type="ECO:0000259" key="1">
    <source>
        <dbReference type="Pfam" id="PF11784"/>
    </source>
</evidence>
<dbReference type="InterPro" id="IPR011335">
    <property type="entry name" value="Restrct_endonuc-II-like"/>
</dbReference>
<proteinExistence type="predicted"/>
<dbReference type="PANTHER" id="PTHR10887:SF495">
    <property type="entry name" value="HELICASE SENATAXIN ISOFORM X1-RELATED"/>
    <property type="match status" value="1"/>
</dbReference>
<organism evidence="5 6">
    <name type="scientific">Novipirellula rosea</name>
    <dbReference type="NCBI Taxonomy" id="1031540"/>
    <lineage>
        <taxon>Bacteria</taxon>
        <taxon>Pseudomonadati</taxon>
        <taxon>Planctomycetota</taxon>
        <taxon>Planctomycetia</taxon>
        <taxon>Pirellulales</taxon>
        <taxon>Pirellulaceae</taxon>
        <taxon>Novipirellula</taxon>
    </lineage>
</organism>
<dbReference type="InterPro" id="IPR045055">
    <property type="entry name" value="DNA2/NAM7-like"/>
</dbReference>
<feature type="domain" description="DUF3320" evidence="1">
    <location>
        <begin position="1763"/>
        <end position="1812"/>
    </location>
</feature>
<keyword evidence="6" id="KW-1185">Reference proteome</keyword>
<dbReference type="EMBL" id="BAABGA010000032">
    <property type="protein sequence ID" value="GAA4454009.1"/>
    <property type="molecule type" value="Genomic_DNA"/>
</dbReference>
<dbReference type="PANTHER" id="PTHR10887">
    <property type="entry name" value="DNA2/NAM7 HELICASE FAMILY"/>
    <property type="match status" value="1"/>
</dbReference>
<feature type="domain" description="DNA2/NAM7 helicase helicase" evidence="2">
    <location>
        <begin position="629"/>
        <end position="692"/>
    </location>
</feature>
<dbReference type="Pfam" id="PF13087">
    <property type="entry name" value="AAA_12"/>
    <property type="match status" value="1"/>
</dbReference>
<dbReference type="InterPro" id="IPR047187">
    <property type="entry name" value="SF1_C_Upf1"/>
</dbReference>
<dbReference type="Pfam" id="PF13086">
    <property type="entry name" value="AAA_11"/>
    <property type="match status" value="2"/>
</dbReference>
<dbReference type="SUPFAM" id="SSF52540">
    <property type="entry name" value="P-loop containing nucleoside triphosphate hydrolases"/>
    <property type="match status" value="1"/>
</dbReference>
<comment type="caution">
    <text evidence="5">The sequence shown here is derived from an EMBL/GenBank/DDBJ whole genome shotgun (WGS) entry which is preliminary data.</text>
</comment>
<name>A0ABP8MR54_9BACT</name>
<accession>A0ABP8MR54</accession>
<evidence type="ECO:0000259" key="4">
    <source>
        <dbReference type="Pfam" id="PF18741"/>
    </source>
</evidence>
<dbReference type="Pfam" id="PF11784">
    <property type="entry name" value="DUF3320"/>
    <property type="match status" value="1"/>
</dbReference>
<dbReference type="Proteomes" id="UP001500840">
    <property type="component" value="Unassembled WGS sequence"/>
</dbReference>
<dbReference type="InterPro" id="IPR049468">
    <property type="entry name" value="Restrct_endonuc-II-like_dom"/>
</dbReference>
<dbReference type="RefSeq" id="WP_345322568.1">
    <property type="nucleotide sequence ID" value="NZ_BAABGA010000032.1"/>
</dbReference>
<reference evidence="6" key="1">
    <citation type="journal article" date="2019" name="Int. J. Syst. Evol. Microbiol.">
        <title>The Global Catalogue of Microorganisms (GCM) 10K type strain sequencing project: providing services to taxonomists for standard genome sequencing and annotation.</title>
        <authorList>
            <consortium name="The Broad Institute Genomics Platform"/>
            <consortium name="The Broad Institute Genome Sequencing Center for Infectious Disease"/>
            <person name="Wu L."/>
            <person name="Ma J."/>
        </authorList>
    </citation>
    <scope>NUCLEOTIDE SEQUENCE [LARGE SCALE GENOMIC DNA]</scope>
    <source>
        <strain evidence="6">JCM 17759</strain>
    </source>
</reference>
<dbReference type="Gene3D" id="3.40.960.10">
    <property type="entry name" value="VSR Endonuclease"/>
    <property type="match status" value="1"/>
</dbReference>
<feature type="domain" description="DNA2/NAM7 helicase-like C-terminal" evidence="3">
    <location>
        <begin position="1334"/>
        <end position="1533"/>
    </location>
</feature>
<dbReference type="InterPro" id="IPR021754">
    <property type="entry name" value="DUF3320"/>
</dbReference>
<protein>
    <submittedName>
        <fullName evidence="5">DUF3320 domain-containing protein</fullName>
    </submittedName>
</protein>
<evidence type="ECO:0000259" key="3">
    <source>
        <dbReference type="Pfam" id="PF13087"/>
    </source>
</evidence>
<feature type="domain" description="Restriction endonuclease type II-like" evidence="4">
    <location>
        <begin position="1582"/>
        <end position="1679"/>
    </location>
</feature>
<evidence type="ECO:0000313" key="5">
    <source>
        <dbReference type="EMBL" id="GAA4454009.1"/>
    </source>
</evidence>
<dbReference type="InterPro" id="IPR025103">
    <property type="entry name" value="DUF4011"/>
</dbReference>
<dbReference type="SUPFAM" id="SSF52980">
    <property type="entry name" value="Restriction endonuclease-like"/>
    <property type="match status" value="1"/>
</dbReference>
<evidence type="ECO:0000259" key="2">
    <source>
        <dbReference type="Pfam" id="PF13086"/>
    </source>
</evidence>
<sequence length="1918" mass="213368">MENLCLEVRSIPGFARPKKWIIDHIGAGSGVAIRDRNIELDPDYLNGLNEAERGVIEFTLSVDGDIITTASHDVRVLARDQWGGLNSSRELLAAFVMPNDPAVSKILKVAGDVLSQHEHSSALDGYQSGDPRRAYMLVAAIWSAVAAKSLTYATPPCSFETEGQKTRRPSTILSEGLATCLDTTLLFAAAIEAVGLNPVIVLVHGHCFVGAWLVEKTMDQVVETDCSEIRKAIAARELITFETTLITHRPPAPFEDAIQAAVSSTGESNEDNYLATIDITRARMAQIRPLASHESIATMDEDTAHPSGPLPLPAAPTITAPMQSAEDTKPATPEGRIDRWQRKLLDLSLRNRLLNFKDSKQSVPIHCPNISLLEDHLAAGKQLRLISLSEHNPLSGRDAEIHRSKSKQDLDSEFAIQALDRDEVSCSLSESELAGRLTTIYRNVRNDLAEGGSNTLFLAVGFLRWKKPEDTKFYRAPLLLVPVKLIRKSAVSSFKLAMHEDDVRFNATLIQLLKKDFARDLSFFESNLPTDESGVDVPQILERMRREVREIPGFEVVDETALGTFSFAKYLMWKDLIERINTLKNNRVVRHLIDSPDRPFESQGGSIPQALEVDIRYDPNEIYHPLPADSSQLAAVMAASEGQDFVLIGPPGTGKSQTIANMISQCLATGKTVLFVAEKTAALNVVYRRLRAHGLGDCCLELHSNKAERRKFLDQLDSAWKDNRQVSQNDWISVSSRLKVRRDELNSYVAAIHKEYSNGWTVFEAMGTCVKGGDHTTPEFDWEDSVQHDRAAFQKLSDIIDQIALTYGAIEEGTALPAVDATRWSASWEQALLSQCASLQRAADELRETLSRFCDCIGIPGRNDVSLAEMEGIGQLAESLLDAADEDVQLLFHKQFTKFPDAHRQLDLAITAYAQARNSAAANYDESLDTIPLDEIDQNWRHAIASVWPLSWFAKRKVTRLLQTYANEGIANPDTDIVAIRSIQAQLEIINASPLAGPSTHYNATETDIRQLDSQLTKATAVRRSLVAVGKQMDSLQVISNAVGPFINGQHPDAPLFATAKQYSTAMGVFLDAMKTFGDTAGKMPITKATSQIVRASEDAAMQIQANRTSLRRWTAWCEVRRAAQVAGLSRFVESIEQGDIASNELADRFRLAYARWWVRGVIDRDDILRTFQRFQHEDAIEDFCQLDEQARSLASLQAKQSIAHDLPMPEGVPRRSELGLLRHQIGLQRPSKSIREVIAAMPESFGKLAPCLLMSPLSIAQYLPVHQTLFDVVIFDEASQITTWDAVGAIARGRQTIIVGDPKQLPPTNFFGRADDDHTNEGIEDHEKDLESILDEAKASGLPTLQLNWHYRSRHESLIAFSNWNYYGNNLVTFPAAESEDRGVSFVHLPDAMYDRGKSRTNRKEAEAIVAEAVARMNRNLLLPIDERLTFGVITFNSQQQSLIQDLFDQALRDNPELDWYFADERTEPTVVKNLENVQGDERDVMMFSITYGRKVKGETVPRSFGALNRDGGERRLNVAVTRARQELLVFSSFTADELSILGTNSRGVRDLKAFLEYAEKGPEAIAARSEGSGGGFDSPFEEAVAESLQSLGWQVVPQVGVSGFRVDLGVIHPDKPGAYLAGVECDGATYHRSAVARDRDKIRQQVLENLGWNIVRIWSPEWWYDAKSATETVHRQLQQLLDDQRNDVPLDTEKLDTVDPNITEPDTSFSAIESASGIESEHDIDLAPKGLTVDKSNERFHGDPQMFYARVKLSDLASNQDRFFESSYDDELRAMAVAILNQQAPIRDDVLAKQVARAHGFARTGANIRSRVLNLLIGVPSTKETTGRFLWSSETPSRIICFRNASCEDDRRSVGEIPIAELLGLIQRNEHLLSEDDPAIALARSIGLGRLSQSARQRFEEAVSRWQELKGKDELC</sequence>
<dbReference type="Gene3D" id="3.40.50.300">
    <property type="entry name" value="P-loop containing nucleotide triphosphate hydrolases"/>
    <property type="match status" value="3"/>
</dbReference>
<dbReference type="InterPro" id="IPR041679">
    <property type="entry name" value="DNA2/NAM7-like_C"/>
</dbReference>
<dbReference type="InterPro" id="IPR027417">
    <property type="entry name" value="P-loop_NTPase"/>
</dbReference>
<dbReference type="Pfam" id="PF18741">
    <property type="entry name" value="MTES_1575"/>
    <property type="match status" value="1"/>
</dbReference>
<feature type="domain" description="DNA2/NAM7 helicase helicase" evidence="2">
    <location>
        <begin position="1268"/>
        <end position="1309"/>
    </location>
</feature>
<evidence type="ECO:0000313" key="6">
    <source>
        <dbReference type="Proteomes" id="UP001500840"/>
    </source>
</evidence>
<dbReference type="InterPro" id="IPR041677">
    <property type="entry name" value="DNA2/NAM7_AAA_11"/>
</dbReference>